<reference evidence="1 2" key="1">
    <citation type="submission" date="2017-12" db="EMBL/GenBank/DDBJ databases">
        <authorList>
            <consortium name="DOE Joint Genome Institute"/>
            <person name="Haridas S."/>
            <person name="Kjaerbolling I."/>
            <person name="Vesth T.C."/>
            <person name="Frisvad J.C."/>
            <person name="Nybo J.L."/>
            <person name="Theobald S."/>
            <person name="Kuo A."/>
            <person name="Bowyer P."/>
            <person name="Matsuda Y."/>
            <person name="Mondo S."/>
            <person name="Lyhne E.K."/>
            <person name="Kogle M.E."/>
            <person name="Clum A."/>
            <person name="Lipzen A."/>
            <person name="Salamov A."/>
            <person name="Ngan C.Y."/>
            <person name="Daum C."/>
            <person name="Chiniquy J."/>
            <person name="Barry K."/>
            <person name="LaButti K."/>
            <person name="Simmons B.A."/>
            <person name="Magnuson J.K."/>
            <person name="Mortensen U.H."/>
            <person name="Larsen T.O."/>
            <person name="Grigoriev I.V."/>
            <person name="Baker S.E."/>
            <person name="Andersen M.R."/>
            <person name="Nordberg H.P."/>
            <person name="Cantor M.N."/>
            <person name="Hua S.X."/>
        </authorList>
    </citation>
    <scope>NUCLEOTIDE SEQUENCE [LARGE SCALE GENOMIC DNA]</scope>
    <source>
        <strain evidence="1 2">CBS 102.13</strain>
    </source>
</reference>
<protein>
    <submittedName>
        <fullName evidence="1">Uncharacterized protein</fullName>
    </submittedName>
</protein>
<keyword evidence="2" id="KW-1185">Reference proteome</keyword>
<gene>
    <name evidence="1" type="ORF">BDW47DRAFT_101776</name>
</gene>
<dbReference type="RefSeq" id="XP_024674327.1">
    <property type="nucleotide sequence ID" value="XM_024811729.1"/>
</dbReference>
<dbReference type="EMBL" id="KZ559125">
    <property type="protein sequence ID" value="PLB40315.1"/>
    <property type="molecule type" value="Genomic_DNA"/>
</dbReference>
<dbReference type="OrthoDB" id="4297596at2759"/>
<dbReference type="Proteomes" id="UP000234585">
    <property type="component" value="Unassembled WGS sequence"/>
</dbReference>
<proteinExistence type="predicted"/>
<dbReference type="GeneID" id="36518889"/>
<organism evidence="1 2">
    <name type="scientific">Aspergillus candidus</name>
    <dbReference type="NCBI Taxonomy" id="41067"/>
    <lineage>
        <taxon>Eukaryota</taxon>
        <taxon>Fungi</taxon>
        <taxon>Dikarya</taxon>
        <taxon>Ascomycota</taxon>
        <taxon>Pezizomycotina</taxon>
        <taxon>Eurotiomycetes</taxon>
        <taxon>Eurotiomycetidae</taxon>
        <taxon>Eurotiales</taxon>
        <taxon>Aspergillaceae</taxon>
        <taxon>Aspergillus</taxon>
        <taxon>Aspergillus subgen. Circumdati</taxon>
    </lineage>
</organism>
<evidence type="ECO:0000313" key="2">
    <source>
        <dbReference type="Proteomes" id="UP000234585"/>
    </source>
</evidence>
<feature type="non-terminal residue" evidence="1">
    <location>
        <position position="1"/>
    </location>
</feature>
<evidence type="ECO:0000313" key="1">
    <source>
        <dbReference type="EMBL" id="PLB40315.1"/>
    </source>
</evidence>
<dbReference type="AlphaFoldDB" id="A0A2I2FI55"/>
<name>A0A2I2FI55_ASPCN</name>
<sequence length="150" mass="17344">MVWPIIMDDIPRRVMVYVHVTDIAGDPQRRHNSLGETFCKQILGRDFHAELQPSCYDHVHIPADFDSDQPLKRWFIIDLSVKQQLTAEAVAQIPHAVYMASRQNGELIFIRRDTWVDSAISRARSYTWGGRLEQKIVAEMRGRSPQDLSI</sequence>
<accession>A0A2I2FI55</accession>